<evidence type="ECO:0000313" key="1">
    <source>
        <dbReference type="EMBL" id="VVC32172.1"/>
    </source>
</evidence>
<proteinExistence type="predicted"/>
<organism evidence="1 2">
    <name type="scientific">Cinara cedri</name>
    <dbReference type="NCBI Taxonomy" id="506608"/>
    <lineage>
        <taxon>Eukaryota</taxon>
        <taxon>Metazoa</taxon>
        <taxon>Ecdysozoa</taxon>
        <taxon>Arthropoda</taxon>
        <taxon>Hexapoda</taxon>
        <taxon>Insecta</taxon>
        <taxon>Pterygota</taxon>
        <taxon>Neoptera</taxon>
        <taxon>Paraneoptera</taxon>
        <taxon>Hemiptera</taxon>
        <taxon>Sternorrhyncha</taxon>
        <taxon>Aphidomorpha</taxon>
        <taxon>Aphidoidea</taxon>
        <taxon>Aphididae</taxon>
        <taxon>Lachninae</taxon>
        <taxon>Cinara</taxon>
    </lineage>
</organism>
<evidence type="ECO:0000313" key="2">
    <source>
        <dbReference type="Proteomes" id="UP000325440"/>
    </source>
</evidence>
<reference evidence="1 2" key="1">
    <citation type="submission" date="2019-08" db="EMBL/GenBank/DDBJ databases">
        <authorList>
            <person name="Alioto T."/>
            <person name="Alioto T."/>
            <person name="Gomez Garrido J."/>
        </authorList>
    </citation>
    <scope>NUCLEOTIDE SEQUENCE [LARGE SCALE GENOMIC DNA]</scope>
</reference>
<keyword evidence="2" id="KW-1185">Reference proteome</keyword>
<dbReference type="OrthoDB" id="10547328at2759"/>
<dbReference type="Proteomes" id="UP000325440">
    <property type="component" value="Unassembled WGS sequence"/>
</dbReference>
<gene>
    <name evidence="1" type="ORF">CINCED_3A004024</name>
</gene>
<accession>A0A5E4MPC4</accession>
<sequence>MLILNNMVDLIVCRNQRIKIFVPERINHVHHHHVKKVPVYIVTKEKPRVMHALPIEDDEFDGALPRGKSQRTRPELYDDSPIRAIYNGDDDGSHSHVHESLYTDDLHATVRPQLQNINVEKRPKIPYVLKHSGDPAVVTSHSNNNYLAQRAAAKHHSRLTFYK</sequence>
<name>A0A5E4MPC4_9HEMI</name>
<dbReference type="EMBL" id="CABPRJ010000953">
    <property type="protein sequence ID" value="VVC32172.1"/>
    <property type="molecule type" value="Genomic_DNA"/>
</dbReference>
<dbReference type="AlphaFoldDB" id="A0A5E4MPC4"/>
<protein>
    <submittedName>
        <fullName evidence="1">Uncharacterized protein</fullName>
    </submittedName>
</protein>